<sequence length="389" mass="44476">MNTKAILLTILISITIFGVVVAQNNLSQMLYDTYPQFKENEIIEKRFSHEELMDVLKKNHKSDLIKIVDAGHSIEGREIKLIRIGTGPINVLAWSQMHGDESTATMALLDLIKFFDSGNDEFSDVRNLITEKVSFYFIPMLNPDGTENFTRRNDMDIDINRDALRLQFPESKILKSVQDSLKPAFAFNLHDQSTRYTVGNSYKAATISFLAPAFNYQKDINEVRENAMKLIAYLKKELDHFIPGHIAKYSDDFEPRAFGDNFVKWGSSLILIESGGWKNNYEKQFLRKINFIALVSGLYSIASGSYNNESLEDYEAIPENKEKLFDLLLRNVTTVNDGKEYLIDIGINQNEEGTSNNRDFYFDGVIEDVGDLSTFYGYDEIDCKGMKLE</sequence>
<evidence type="ECO:0000256" key="3">
    <source>
        <dbReference type="ARBA" id="ARBA00022670"/>
    </source>
</evidence>
<evidence type="ECO:0000256" key="6">
    <source>
        <dbReference type="ARBA" id="ARBA00023049"/>
    </source>
</evidence>
<keyword evidence="5" id="KW-0862">Zinc</keyword>
<evidence type="ECO:0000313" key="8">
    <source>
        <dbReference type="EMBL" id="VAX20880.1"/>
    </source>
</evidence>
<comment type="similarity">
    <text evidence="2">Belongs to the peptidase M14 family.</text>
</comment>
<evidence type="ECO:0000256" key="4">
    <source>
        <dbReference type="ARBA" id="ARBA00022801"/>
    </source>
</evidence>
<name>A0A3B1CDY7_9ZZZZ</name>
<accession>A0A3B1CDY7</accession>
<gene>
    <name evidence="8" type="ORF">MNBD_IGNAVI01-361</name>
</gene>
<dbReference type="AlphaFoldDB" id="A0A3B1CDY7"/>
<evidence type="ECO:0000256" key="2">
    <source>
        <dbReference type="ARBA" id="ARBA00005988"/>
    </source>
</evidence>
<feature type="non-terminal residue" evidence="8">
    <location>
        <position position="389"/>
    </location>
</feature>
<feature type="domain" description="Peptidase M14" evidence="7">
    <location>
        <begin position="34"/>
        <end position="289"/>
    </location>
</feature>
<evidence type="ECO:0000259" key="7">
    <source>
        <dbReference type="PROSITE" id="PS52035"/>
    </source>
</evidence>
<dbReference type="PANTHER" id="PTHR11705:SF143">
    <property type="entry name" value="SLL0236 PROTEIN"/>
    <property type="match status" value="1"/>
</dbReference>
<comment type="cofactor">
    <cofactor evidence="1">
        <name>Zn(2+)</name>
        <dbReference type="ChEBI" id="CHEBI:29105"/>
    </cofactor>
</comment>
<dbReference type="GO" id="GO:0005615">
    <property type="term" value="C:extracellular space"/>
    <property type="evidence" value="ECO:0007669"/>
    <property type="project" value="TreeGrafter"/>
</dbReference>
<proteinExistence type="inferred from homology"/>
<keyword evidence="4" id="KW-0378">Hydrolase</keyword>
<dbReference type="GO" id="GO:0008270">
    <property type="term" value="F:zinc ion binding"/>
    <property type="evidence" value="ECO:0007669"/>
    <property type="project" value="InterPro"/>
</dbReference>
<dbReference type="Pfam" id="PF00246">
    <property type="entry name" value="Peptidase_M14"/>
    <property type="match status" value="1"/>
</dbReference>
<keyword evidence="3" id="KW-0645">Protease</keyword>
<reference evidence="8" key="1">
    <citation type="submission" date="2018-06" db="EMBL/GenBank/DDBJ databases">
        <authorList>
            <person name="Zhirakovskaya E."/>
        </authorList>
    </citation>
    <scope>NUCLEOTIDE SEQUENCE</scope>
</reference>
<dbReference type="EMBL" id="UOGD01000179">
    <property type="protein sequence ID" value="VAX20880.1"/>
    <property type="molecule type" value="Genomic_DNA"/>
</dbReference>
<dbReference type="SUPFAM" id="SSF53187">
    <property type="entry name" value="Zn-dependent exopeptidases"/>
    <property type="match status" value="1"/>
</dbReference>
<protein>
    <recommendedName>
        <fullName evidence="7">Peptidase M14 domain-containing protein</fullName>
    </recommendedName>
</protein>
<dbReference type="GO" id="GO:0006508">
    <property type="term" value="P:proteolysis"/>
    <property type="evidence" value="ECO:0007669"/>
    <property type="project" value="UniProtKB-KW"/>
</dbReference>
<dbReference type="GO" id="GO:0004181">
    <property type="term" value="F:metallocarboxypeptidase activity"/>
    <property type="evidence" value="ECO:0007669"/>
    <property type="project" value="InterPro"/>
</dbReference>
<keyword evidence="6" id="KW-0482">Metalloprotease</keyword>
<dbReference type="PANTHER" id="PTHR11705">
    <property type="entry name" value="PROTEASE FAMILY M14 CARBOXYPEPTIDASE A,B"/>
    <property type="match status" value="1"/>
</dbReference>
<evidence type="ECO:0000256" key="5">
    <source>
        <dbReference type="ARBA" id="ARBA00022833"/>
    </source>
</evidence>
<dbReference type="InterPro" id="IPR000834">
    <property type="entry name" value="Peptidase_M14"/>
</dbReference>
<organism evidence="8">
    <name type="scientific">hydrothermal vent metagenome</name>
    <dbReference type="NCBI Taxonomy" id="652676"/>
    <lineage>
        <taxon>unclassified sequences</taxon>
        <taxon>metagenomes</taxon>
        <taxon>ecological metagenomes</taxon>
    </lineage>
</organism>
<evidence type="ECO:0000256" key="1">
    <source>
        <dbReference type="ARBA" id="ARBA00001947"/>
    </source>
</evidence>
<dbReference type="Gene3D" id="3.40.630.10">
    <property type="entry name" value="Zn peptidases"/>
    <property type="match status" value="1"/>
</dbReference>
<dbReference type="PROSITE" id="PS52035">
    <property type="entry name" value="PEPTIDASE_M14"/>
    <property type="match status" value="1"/>
</dbReference>